<dbReference type="AlphaFoldDB" id="A0A7R9J018"/>
<evidence type="ECO:0000313" key="2">
    <source>
        <dbReference type="EMBL" id="CAD7569888.1"/>
    </source>
</evidence>
<sequence>MLENTASLSPLRAGQTQKQMIDEIKIERDQLVGRSLSNFHYWHLKEAFLSWALDDLEFLVPFHSDSCKIYVLSHLSLGSSFKVPPTPSLRPDRNTCVPPPLHHPPLFTKILVLPLYCTKISPMRLKEEQHQLLERLTYSLTSSCPLREPDITSNKTQTTPEGQEQTHKLHTANSGLRRFIVAEQMNHRKGRKERGVDTPLNIENCTHPNQRMFDLKSVYIHNIAKEGRMQQQYILAINRERKNLNLLQRKSKLAELIAKEEKMFEERREEISKKSLNTIDIHVFASECKRLERERLDRELELKLYHQWRATQPNFREEEPSSGGEPEAISDEEETPGLRSYSHQQGINNKREFEHHIQKENANSLELMDMQQHMIETYEKLLKLEDDQSKILRENNPILNTKWLEENQPHNNKKLMKALYLQHQWYDTPSSLVPRAVAHFACPLRWPYHNVILLTALARILFAKYEGRSFFSDLTTWDDNVIGNSCCPLDKWSVCPPCMPTPLPNELLSTELLDRKLEQIANIKFCVLLGKSGTENFPMMQQSYGNEAISRAEVGTKKDFVDATPATINWLCYHHQQQQQRFQACGCVRPRYPPSDFSSLKLLRSYMRNSTNDDRLNELHVHTSRGVSYGPMCKNARSGSELELARSGNARFAPDLPQFWPDLIFSHGDDEVLNELSMKPRKINIKLKRGGGLYAGRGELEEENKEVSWDMK</sequence>
<name>A0A7R9J018_TIMCA</name>
<dbReference type="EMBL" id="OE179837">
    <property type="protein sequence ID" value="CAD7569888.1"/>
    <property type="molecule type" value="Genomic_DNA"/>
</dbReference>
<proteinExistence type="predicted"/>
<reference evidence="2" key="1">
    <citation type="submission" date="2020-11" db="EMBL/GenBank/DDBJ databases">
        <authorList>
            <person name="Tran Van P."/>
        </authorList>
    </citation>
    <scope>NUCLEOTIDE SEQUENCE</scope>
</reference>
<gene>
    <name evidence="2" type="ORF">TCMB3V08_LOCUS2609</name>
</gene>
<feature type="region of interest" description="Disordered" evidence="1">
    <location>
        <begin position="313"/>
        <end position="343"/>
    </location>
</feature>
<feature type="compositionally biased region" description="Polar residues" evidence="1">
    <location>
        <begin position="151"/>
        <end position="163"/>
    </location>
</feature>
<organism evidence="2">
    <name type="scientific">Timema californicum</name>
    <name type="common">California timema</name>
    <name type="synonym">Walking stick</name>
    <dbReference type="NCBI Taxonomy" id="61474"/>
    <lineage>
        <taxon>Eukaryota</taxon>
        <taxon>Metazoa</taxon>
        <taxon>Ecdysozoa</taxon>
        <taxon>Arthropoda</taxon>
        <taxon>Hexapoda</taxon>
        <taxon>Insecta</taxon>
        <taxon>Pterygota</taxon>
        <taxon>Neoptera</taxon>
        <taxon>Polyneoptera</taxon>
        <taxon>Phasmatodea</taxon>
        <taxon>Timematodea</taxon>
        <taxon>Timematoidea</taxon>
        <taxon>Timematidae</taxon>
        <taxon>Timema</taxon>
    </lineage>
</organism>
<evidence type="ECO:0000256" key="1">
    <source>
        <dbReference type="SAM" id="MobiDB-lite"/>
    </source>
</evidence>
<protein>
    <submittedName>
        <fullName evidence="2">(California timema) hypothetical protein</fullName>
    </submittedName>
</protein>
<accession>A0A7R9J018</accession>
<feature type="region of interest" description="Disordered" evidence="1">
    <location>
        <begin position="147"/>
        <end position="166"/>
    </location>
</feature>